<dbReference type="SUPFAM" id="SSF48452">
    <property type="entry name" value="TPR-like"/>
    <property type="match status" value="1"/>
</dbReference>
<keyword evidence="3" id="KW-1185">Reference proteome</keyword>
<name>A0A949K3I6_9FIRM</name>
<reference evidence="2" key="1">
    <citation type="submission" date="2021-06" db="EMBL/GenBank/DDBJ databases">
        <title>Description of novel taxa of the family Lachnospiraceae.</title>
        <authorList>
            <person name="Chaplin A.V."/>
            <person name="Sokolova S.R."/>
            <person name="Pikina A.P."/>
            <person name="Korzhanova M."/>
            <person name="Belova V."/>
            <person name="Korostin D."/>
            <person name="Efimov B.A."/>
        </authorList>
    </citation>
    <scope>NUCLEOTIDE SEQUENCE</scope>
    <source>
        <strain evidence="2">ASD5720</strain>
    </source>
</reference>
<organism evidence="2 3">
    <name type="scientific">Diplocloster agilis</name>
    <dbReference type="NCBI Taxonomy" id="2850323"/>
    <lineage>
        <taxon>Bacteria</taxon>
        <taxon>Bacillati</taxon>
        <taxon>Bacillota</taxon>
        <taxon>Clostridia</taxon>
        <taxon>Lachnospirales</taxon>
        <taxon>Lachnospiraceae</taxon>
        <taxon>Diplocloster</taxon>
    </lineage>
</organism>
<feature type="domain" description="LA2681-like HEPN" evidence="1">
    <location>
        <begin position="271"/>
        <end position="481"/>
    </location>
</feature>
<dbReference type="Pfam" id="PF18733">
    <property type="entry name" value="HEPN_LA2681"/>
    <property type="match status" value="1"/>
</dbReference>
<protein>
    <recommendedName>
        <fullName evidence="1">LA2681-like HEPN domain-containing protein</fullName>
    </recommendedName>
</protein>
<dbReference type="Proteomes" id="UP000712157">
    <property type="component" value="Unassembled WGS sequence"/>
</dbReference>
<evidence type="ECO:0000313" key="2">
    <source>
        <dbReference type="EMBL" id="MBU9739466.1"/>
    </source>
</evidence>
<dbReference type="Gene3D" id="1.25.40.10">
    <property type="entry name" value="Tetratricopeptide repeat domain"/>
    <property type="match status" value="1"/>
</dbReference>
<accession>A0A949K3I6</accession>
<dbReference type="RefSeq" id="WP_238723290.1">
    <property type="nucleotide sequence ID" value="NZ_JAHQCW010000061.1"/>
</dbReference>
<gene>
    <name evidence="2" type="ORF">KTH89_23305</name>
</gene>
<evidence type="ECO:0000313" key="3">
    <source>
        <dbReference type="Proteomes" id="UP000712157"/>
    </source>
</evidence>
<comment type="caution">
    <text evidence="2">The sequence shown here is derived from an EMBL/GenBank/DDBJ whole genome shotgun (WGS) entry which is preliminary data.</text>
</comment>
<evidence type="ECO:0000259" key="1">
    <source>
        <dbReference type="Pfam" id="PF18733"/>
    </source>
</evidence>
<sequence>MKKEKYINPFSDKSERYAKNLDDATIAGYIEKLETILDELEVVLLNVDIASQARLYYSIGTVYSDFAKAKGISPEESLRKQLYCFRKSIDYIEAPEFSKGEYMPFVNGFKRLLYTNYGNTLSRCGRKIEAISQYKKALHIHSDFGMALGNLGRVYQDYGIIDYDDGHQDYFHHFAYSLLKNAIVCKDPNTYEEAKECFAKAISKYIPAYVEEFLQKDLKIPQFSYENIEEKLYRGWAVENSLFLNTLNDLPVAELCFASDVLQLPSMVVSIDAKPIFHGMFNQIKQEYVYARYQYYSSLQIRDKVHYADKDTHLINFADYPQYGIRIEQIKSAFKFLYGLFDKIAYFLNSYFDLGIHERDVSFNHIWLTGFGKGKNRYNYKNVLNHTENFALASLYWISRDFYDKFEDSPNPRLKRISEVRNALEHKYVKVTNGWFPERAKGEVDDLALYVTEDELLALTLELLHIVREAIICLSLCVHVEEQKKSEQNNGKLIMPMPLMEYDDEWKI</sequence>
<proteinExistence type="predicted"/>
<dbReference type="AlphaFoldDB" id="A0A949K3I6"/>
<dbReference type="InterPro" id="IPR011990">
    <property type="entry name" value="TPR-like_helical_dom_sf"/>
</dbReference>
<dbReference type="EMBL" id="JAHQCW010000061">
    <property type="protein sequence ID" value="MBU9739466.1"/>
    <property type="molecule type" value="Genomic_DNA"/>
</dbReference>
<dbReference type="InterPro" id="IPR040826">
    <property type="entry name" value="HEPN_LA2681"/>
</dbReference>